<dbReference type="Pfam" id="PF08159">
    <property type="entry name" value="NUC153"/>
    <property type="match status" value="1"/>
</dbReference>
<dbReference type="VEuPathDB" id="FungiDB:AMAG_09299"/>
<dbReference type="InterPro" id="IPR011047">
    <property type="entry name" value="Quinoprotein_ADH-like_sf"/>
</dbReference>
<dbReference type="Pfam" id="PF23097">
    <property type="entry name" value="NOL10_2nd"/>
    <property type="match status" value="1"/>
</dbReference>
<reference evidence="11" key="2">
    <citation type="submission" date="2009-11" db="EMBL/GenBank/DDBJ databases">
        <title>The Genome Sequence of Allomyces macrogynus strain ATCC 38327.</title>
        <authorList>
            <consortium name="The Broad Institute Genome Sequencing Platform"/>
            <person name="Russ C."/>
            <person name="Cuomo C."/>
            <person name="Shea T."/>
            <person name="Young S.K."/>
            <person name="Zeng Q."/>
            <person name="Koehrsen M."/>
            <person name="Haas B."/>
            <person name="Borodovsky M."/>
            <person name="Guigo R."/>
            <person name="Alvarado L."/>
            <person name="Berlin A."/>
            <person name="Borenstein D."/>
            <person name="Chen Z."/>
            <person name="Engels R."/>
            <person name="Freedman E."/>
            <person name="Gellesch M."/>
            <person name="Goldberg J."/>
            <person name="Griggs A."/>
            <person name="Gujja S."/>
            <person name="Heiman D."/>
            <person name="Hepburn T."/>
            <person name="Howarth C."/>
            <person name="Jen D."/>
            <person name="Larson L."/>
            <person name="Lewis B."/>
            <person name="Mehta T."/>
            <person name="Park D."/>
            <person name="Pearson M."/>
            <person name="Roberts A."/>
            <person name="Saif S."/>
            <person name="Shenoy N."/>
            <person name="Sisk P."/>
            <person name="Stolte C."/>
            <person name="Sykes S."/>
            <person name="Walk T."/>
            <person name="White J."/>
            <person name="Yandava C."/>
            <person name="Burger G."/>
            <person name="Gray M.W."/>
            <person name="Holland P.W.H."/>
            <person name="King N."/>
            <person name="Lang F.B.F."/>
            <person name="Roger A.J."/>
            <person name="Ruiz-Trillo I."/>
            <person name="Lander E."/>
            <person name="Nusbaum C."/>
        </authorList>
    </citation>
    <scope>NUCLEOTIDE SEQUENCE [LARGE SCALE GENOMIC DNA]</scope>
    <source>
        <strain evidence="11">ATCC 38327</strain>
    </source>
</reference>
<dbReference type="Pfam" id="PF23098">
    <property type="entry name" value="Beta-prop_NOL10_N"/>
    <property type="match status" value="1"/>
</dbReference>
<evidence type="ECO:0000259" key="9">
    <source>
        <dbReference type="Pfam" id="PF23098"/>
    </source>
</evidence>
<dbReference type="EMBL" id="GG745344">
    <property type="protein sequence ID" value="KNE64266.1"/>
    <property type="molecule type" value="Genomic_DNA"/>
</dbReference>
<evidence type="ECO:0000256" key="6">
    <source>
        <dbReference type="SAM" id="MobiDB-lite"/>
    </source>
</evidence>
<evidence type="ECO:0000313" key="11">
    <source>
        <dbReference type="Proteomes" id="UP000054350"/>
    </source>
</evidence>
<dbReference type="GO" id="GO:0000462">
    <property type="term" value="P:maturation of SSU-rRNA from tricistronic rRNA transcript (SSU-rRNA, 5.8S rRNA, LSU-rRNA)"/>
    <property type="evidence" value="ECO:0007669"/>
    <property type="project" value="TreeGrafter"/>
</dbReference>
<feature type="region of interest" description="Disordered" evidence="6">
    <location>
        <begin position="1"/>
        <end position="67"/>
    </location>
</feature>
<keyword evidence="5" id="KW-0539">Nucleus</keyword>
<sequence length="390" mass="41029">MIAEAAGATVAAGAGGVSVGGSGASGGTAGAATGGTSVVSDPVTCSATAASASRTARKSTCPMVATDSRRVNRTLAYSGNPSSSASSGSSIPAAAAATSAVEFPVGKTISSSQTQSSSSSSSSSASTGTAHASPARRGATANPPNVPNRFTPLPYKRRSLVKDHQYGLEIRNVAWHDRSENVISTDRKIIRMWNRESGALFTSIEPPNDINDVCVVPDSGLLFVAGEAVQMHTYLVPDLGPAPHFAAFLENLTEEMAETQAAVLYDNYKFVTRKELKKLGLEQVVGTAAAKAYMHGYFIDQRLYERAKLIANPFAFEEYKQQLIKEKLEAKRGSRIAAKPKAKVNSNLAAKLGGTDAVDDRFKAVFENPEFAIDESSDAFKLLNPSTKPT</sequence>
<feature type="domain" description="NUC153" evidence="7">
    <location>
        <begin position="359"/>
        <end position="387"/>
    </location>
</feature>
<keyword evidence="4" id="KW-0677">Repeat</keyword>
<dbReference type="Gene3D" id="2.130.10.10">
    <property type="entry name" value="YVTN repeat-like/Quinoprotein amine dehydrogenase"/>
    <property type="match status" value="1"/>
</dbReference>
<dbReference type="InterPro" id="IPR056550">
    <property type="entry name" value="NOL10_2nd"/>
</dbReference>
<evidence type="ECO:0000256" key="1">
    <source>
        <dbReference type="ARBA" id="ARBA00004604"/>
    </source>
</evidence>
<dbReference type="GO" id="GO:0030686">
    <property type="term" value="C:90S preribosome"/>
    <property type="evidence" value="ECO:0007669"/>
    <property type="project" value="TreeGrafter"/>
</dbReference>
<dbReference type="InterPro" id="IPR015943">
    <property type="entry name" value="WD40/YVTN_repeat-like_dom_sf"/>
</dbReference>
<evidence type="ECO:0000256" key="2">
    <source>
        <dbReference type="ARBA" id="ARBA00005264"/>
    </source>
</evidence>
<dbReference type="STRING" id="578462.A0A0L0SP19"/>
<accession>A0A0L0SP19</accession>
<dbReference type="InterPro" id="IPR012580">
    <property type="entry name" value="NUC153"/>
</dbReference>
<feature type="compositionally biased region" description="Gly residues" evidence="6">
    <location>
        <begin position="13"/>
        <end position="33"/>
    </location>
</feature>
<dbReference type="eggNOG" id="KOG2321">
    <property type="taxonomic scope" value="Eukaryota"/>
</dbReference>
<dbReference type="Proteomes" id="UP000054350">
    <property type="component" value="Unassembled WGS sequence"/>
</dbReference>
<dbReference type="GO" id="GO:0032040">
    <property type="term" value="C:small-subunit processome"/>
    <property type="evidence" value="ECO:0007669"/>
    <property type="project" value="TreeGrafter"/>
</dbReference>
<feature type="region of interest" description="Disordered" evidence="6">
    <location>
        <begin position="109"/>
        <end position="154"/>
    </location>
</feature>
<feature type="domain" description="Nucleolar protein 10-like second" evidence="8">
    <location>
        <begin position="264"/>
        <end position="312"/>
    </location>
</feature>
<comment type="similarity">
    <text evidence="2">Belongs to the WD repeat NOL10/ENP2 family.</text>
</comment>
<dbReference type="OrthoDB" id="273340at2759"/>
<dbReference type="InterPro" id="IPR040382">
    <property type="entry name" value="NOL10/Enp2"/>
</dbReference>
<dbReference type="PANTHER" id="PTHR14927:SF0">
    <property type="entry name" value="NUCLEOLAR PROTEIN 10"/>
    <property type="match status" value="1"/>
</dbReference>
<evidence type="ECO:0000259" key="7">
    <source>
        <dbReference type="Pfam" id="PF08159"/>
    </source>
</evidence>
<gene>
    <name evidence="10" type="ORF">AMAG_09299</name>
</gene>
<dbReference type="PANTHER" id="PTHR14927">
    <property type="entry name" value="NUCLEOLAR PROTEIN 10"/>
    <property type="match status" value="1"/>
</dbReference>
<dbReference type="AlphaFoldDB" id="A0A0L0SP19"/>
<feature type="compositionally biased region" description="Low complexity" evidence="6">
    <location>
        <begin position="110"/>
        <end position="133"/>
    </location>
</feature>
<proteinExistence type="inferred from homology"/>
<name>A0A0L0SP19_ALLM3</name>
<evidence type="ECO:0000256" key="4">
    <source>
        <dbReference type="ARBA" id="ARBA00022737"/>
    </source>
</evidence>
<feature type="compositionally biased region" description="Low complexity" evidence="6">
    <location>
        <begin position="34"/>
        <end position="61"/>
    </location>
</feature>
<dbReference type="SUPFAM" id="SSF50998">
    <property type="entry name" value="Quinoprotein alcohol dehydrogenase-like"/>
    <property type="match status" value="1"/>
</dbReference>
<dbReference type="InterPro" id="IPR056551">
    <property type="entry name" value="Beta-prop_NOL10_N"/>
</dbReference>
<evidence type="ECO:0000313" key="10">
    <source>
        <dbReference type="EMBL" id="KNE64266.1"/>
    </source>
</evidence>
<keyword evidence="11" id="KW-1185">Reference proteome</keyword>
<evidence type="ECO:0000259" key="8">
    <source>
        <dbReference type="Pfam" id="PF23097"/>
    </source>
</evidence>
<feature type="compositionally biased region" description="Low complexity" evidence="6">
    <location>
        <begin position="1"/>
        <end position="12"/>
    </location>
</feature>
<feature type="non-terminal residue" evidence="10">
    <location>
        <position position="390"/>
    </location>
</feature>
<protein>
    <submittedName>
        <fullName evidence="10">Uncharacterized protein</fullName>
    </submittedName>
</protein>
<organism evidence="10 11">
    <name type="scientific">Allomyces macrogynus (strain ATCC 38327)</name>
    <name type="common">Allomyces javanicus var. macrogynus</name>
    <dbReference type="NCBI Taxonomy" id="578462"/>
    <lineage>
        <taxon>Eukaryota</taxon>
        <taxon>Fungi</taxon>
        <taxon>Fungi incertae sedis</taxon>
        <taxon>Blastocladiomycota</taxon>
        <taxon>Blastocladiomycetes</taxon>
        <taxon>Blastocladiales</taxon>
        <taxon>Blastocladiaceae</taxon>
        <taxon>Allomyces</taxon>
    </lineage>
</organism>
<reference evidence="10 11" key="1">
    <citation type="submission" date="2009-11" db="EMBL/GenBank/DDBJ databases">
        <title>Annotation of Allomyces macrogynus ATCC 38327.</title>
        <authorList>
            <consortium name="The Broad Institute Genome Sequencing Platform"/>
            <person name="Russ C."/>
            <person name="Cuomo C."/>
            <person name="Burger G."/>
            <person name="Gray M.W."/>
            <person name="Holland P.W.H."/>
            <person name="King N."/>
            <person name="Lang F.B.F."/>
            <person name="Roger A.J."/>
            <person name="Ruiz-Trillo I."/>
            <person name="Young S.K."/>
            <person name="Zeng Q."/>
            <person name="Gargeya S."/>
            <person name="Fitzgerald M."/>
            <person name="Haas B."/>
            <person name="Abouelleil A."/>
            <person name="Alvarado L."/>
            <person name="Arachchi H.M."/>
            <person name="Berlin A."/>
            <person name="Chapman S.B."/>
            <person name="Gearin G."/>
            <person name="Goldberg J."/>
            <person name="Griggs A."/>
            <person name="Gujja S."/>
            <person name="Hansen M."/>
            <person name="Heiman D."/>
            <person name="Howarth C."/>
            <person name="Larimer J."/>
            <person name="Lui A."/>
            <person name="MacDonald P.J.P."/>
            <person name="McCowen C."/>
            <person name="Montmayeur A."/>
            <person name="Murphy C."/>
            <person name="Neiman D."/>
            <person name="Pearson M."/>
            <person name="Priest M."/>
            <person name="Roberts A."/>
            <person name="Saif S."/>
            <person name="Shea T."/>
            <person name="Sisk P."/>
            <person name="Stolte C."/>
            <person name="Sykes S."/>
            <person name="Wortman J."/>
            <person name="Nusbaum C."/>
            <person name="Birren B."/>
        </authorList>
    </citation>
    <scope>NUCLEOTIDE SEQUENCE [LARGE SCALE GENOMIC DNA]</scope>
    <source>
        <strain evidence="10 11">ATCC 38327</strain>
    </source>
</reference>
<comment type="subcellular location">
    <subcellularLocation>
        <location evidence="1">Nucleus</location>
        <location evidence="1">Nucleolus</location>
    </subcellularLocation>
</comment>
<feature type="domain" description="Nucleolar protein 10-like N-terminal" evidence="9">
    <location>
        <begin position="178"/>
        <end position="260"/>
    </location>
</feature>
<keyword evidence="3" id="KW-0853">WD repeat</keyword>
<evidence type="ECO:0000256" key="5">
    <source>
        <dbReference type="ARBA" id="ARBA00023242"/>
    </source>
</evidence>
<evidence type="ECO:0000256" key="3">
    <source>
        <dbReference type="ARBA" id="ARBA00022574"/>
    </source>
</evidence>